<dbReference type="InterPro" id="IPR024983">
    <property type="entry name" value="CHAT_dom"/>
</dbReference>
<accession>A0A9X4M690</accession>
<evidence type="ECO:0000259" key="1">
    <source>
        <dbReference type="Pfam" id="PF12770"/>
    </source>
</evidence>
<protein>
    <submittedName>
        <fullName evidence="2">CHAT domain-containing protein</fullName>
    </submittedName>
</protein>
<proteinExistence type="predicted"/>
<dbReference type="AlphaFoldDB" id="A0A9X4M690"/>
<gene>
    <name evidence="2" type="ORF">FEV09_03620</name>
</gene>
<dbReference type="RefSeq" id="WP_009625687.1">
    <property type="nucleotide sequence ID" value="NZ_VBTY01000017.1"/>
</dbReference>
<keyword evidence="3" id="KW-1185">Reference proteome</keyword>
<feature type="domain" description="CHAT" evidence="1">
    <location>
        <begin position="210"/>
        <end position="466"/>
    </location>
</feature>
<sequence>MHNLGLSYKYSSEYVQAENTLIEAIAVWEKLRVGLEDRESYRISLFETQNITYQALQQVRVAIQKYPEALEAAEQGRARAFVALLSSKLSRDSLQINPKLREPSVKVQDLQNIARNQNITIVSYSFIKQETIGSNQLALSSGDIYVWVISPKGLITFRKLDVYRWELEHKKLLLSIIEELQRNLSKPNGRIPNPPPTLSPEQLDNIPDELKSLYDLLIKPIEEFLPSDPNAQVVFVPHNALFLIPFAALRDQSGRYLIEKHTISYAPSIQILEYTERLRLAPKGKNFLIVGNPTEDLSQAEQEARDISNLQKTEAIIGKEATKQAILAKIADAQIIHLAAHGTFDSEHGLDSAIALANNKLTATDILQLNLKAKSVVLSACNTAKGKVTSDGVIGLSRAFILAGTPSIVVSLWSVPDAETSQLMVNFYQNMQSSSDRAKALRNAMLATMKSYPHPRNWAAFTLIGSRD</sequence>
<dbReference type="Proteomes" id="UP001152872">
    <property type="component" value="Unassembled WGS sequence"/>
</dbReference>
<comment type="caution">
    <text evidence="2">The sequence shown here is derived from an EMBL/GenBank/DDBJ whole genome shotgun (WGS) entry which is preliminary data.</text>
</comment>
<dbReference type="PANTHER" id="PTHR10098">
    <property type="entry name" value="RAPSYN-RELATED"/>
    <property type="match status" value="1"/>
</dbReference>
<organism evidence="2 3">
    <name type="scientific">Pseudanabaena catenata USMAC16</name>
    <dbReference type="NCBI Taxonomy" id="1855837"/>
    <lineage>
        <taxon>Bacteria</taxon>
        <taxon>Bacillati</taxon>
        <taxon>Cyanobacteriota</taxon>
        <taxon>Cyanophyceae</taxon>
        <taxon>Pseudanabaenales</taxon>
        <taxon>Pseudanabaenaceae</taxon>
        <taxon>Pseudanabaena</taxon>
    </lineage>
</organism>
<evidence type="ECO:0000313" key="2">
    <source>
        <dbReference type="EMBL" id="MDG3493639.1"/>
    </source>
</evidence>
<name>A0A9X4M690_9CYAN</name>
<dbReference type="Pfam" id="PF12770">
    <property type="entry name" value="CHAT"/>
    <property type="match status" value="1"/>
</dbReference>
<dbReference type="EMBL" id="VBTY01000017">
    <property type="protein sequence ID" value="MDG3493639.1"/>
    <property type="molecule type" value="Genomic_DNA"/>
</dbReference>
<reference evidence="2" key="1">
    <citation type="submission" date="2019-05" db="EMBL/GenBank/DDBJ databases">
        <title>Whole genome sequencing of Pseudanabaena catenata USMAC16.</title>
        <authorList>
            <person name="Khan Z."/>
            <person name="Omar W.M."/>
            <person name="Convey P."/>
            <person name="Merican F."/>
            <person name="Najimudin N."/>
        </authorList>
    </citation>
    <scope>NUCLEOTIDE SEQUENCE</scope>
    <source>
        <strain evidence="2">USMAC16</strain>
    </source>
</reference>
<evidence type="ECO:0000313" key="3">
    <source>
        <dbReference type="Proteomes" id="UP001152872"/>
    </source>
</evidence>
<dbReference type="PANTHER" id="PTHR10098:SF108">
    <property type="entry name" value="TETRATRICOPEPTIDE REPEAT PROTEIN 28"/>
    <property type="match status" value="1"/>
</dbReference>